<dbReference type="Proteomes" id="UP000429607">
    <property type="component" value="Unassembled WGS sequence"/>
</dbReference>
<evidence type="ECO:0000313" key="6">
    <source>
        <dbReference type="Proteomes" id="UP000435112"/>
    </source>
</evidence>
<evidence type="ECO:0000313" key="2">
    <source>
        <dbReference type="EMBL" id="KAE8992958.1"/>
    </source>
</evidence>
<dbReference type="EMBL" id="QXFT01000447">
    <property type="protein sequence ID" value="KAE9343713.1"/>
    <property type="molecule type" value="Genomic_DNA"/>
</dbReference>
<dbReference type="CDD" id="cd09272">
    <property type="entry name" value="RNase_HI_RT_Ty1"/>
    <property type="match status" value="1"/>
</dbReference>
<sequence length="191" mass="21149">MARYLKGTQHNQFIINVDKMSMTEEGVIIEAYSDADFAADKSDRKSVSGGVLMVAGIVVGWICKKQNCVALSTMEAQFVAASQTTADMLGLVEMLKEICVKTQVQSLLHVDNQAAIAQKTGEDTSRRANHIVVRYKFIMDLFKKEVLKVEYCESKAMRADILTKVLPAPRLDELRGLVMLMGSNNLPGKEC</sequence>
<reference evidence="4 6" key="1">
    <citation type="submission" date="2018-09" db="EMBL/GenBank/DDBJ databases">
        <title>Genomic investigation of the strawberry pathogen Phytophthora fragariae indicates pathogenicity is determined by transcriptional variation in three key races.</title>
        <authorList>
            <person name="Adams T.M."/>
            <person name="Armitage A.D."/>
            <person name="Sobczyk M.K."/>
            <person name="Bates H.J."/>
            <person name="Dunwell J.M."/>
            <person name="Nellist C.F."/>
            <person name="Harrison R.J."/>
        </authorList>
    </citation>
    <scope>NUCLEOTIDE SEQUENCE [LARGE SCALE GENOMIC DNA]</scope>
    <source>
        <strain evidence="1 4">SCRP249</strain>
        <strain evidence="2 6">SCRP324</strain>
        <strain evidence="3 5">SCRP333</strain>
    </source>
</reference>
<evidence type="ECO:0000313" key="3">
    <source>
        <dbReference type="EMBL" id="KAE9343713.1"/>
    </source>
</evidence>
<evidence type="ECO:0008006" key="7">
    <source>
        <dbReference type="Google" id="ProtNLM"/>
    </source>
</evidence>
<name>A0A6A3JHG7_9STRA</name>
<keyword evidence="5" id="KW-1185">Reference proteome</keyword>
<dbReference type="EMBL" id="QXFV01003338">
    <property type="protein sequence ID" value="KAE8977664.1"/>
    <property type="molecule type" value="Genomic_DNA"/>
</dbReference>
<proteinExistence type="predicted"/>
<evidence type="ECO:0000313" key="1">
    <source>
        <dbReference type="EMBL" id="KAE8977664.1"/>
    </source>
</evidence>
<protein>
    <recommendedName>
        <fullName evidence="7">Reverse transcriptase Ty1/copia-type domain-containing protein</fullName>
    </recommendedName>
</protein>
<gene>
    <name evidence="1" type="ORF">PR001_g25064</name>
    <name evidence="2" type="ORF">PR002_g20383</name>
    <name evidence="3" type="ORF">PR003_g8828</name>
</gene>
<dbReference type="PANTHER" id="PTHR11439">
    <property type="entry name" value="GAG-POL-RELATED RETROTRANSPOSON"/>
    <property type="match status" value="1"/>
</dbReference>
<comment type="caution">
    <text evidence="2">The sequence shown here is derived from an EMBL/GenBank/DDBJ whole genome shotgun (WGS) entry which is preliminary data.</text>
</comment>
<dbReference type="EMBL" id="QXFU01001940">
    <property type="protein sequence ID" value="KAE8992958.1"/>
    <property type="molecule type" value="Genomic_DNA"/>
</dbReference>
<dbReference type="AlphaFoldDB" id="A0A6A3JHG7"/>
<evidence type="ECO:0000313" key="5">
    <source>
        <dbReference type="Proteomes" id="UP000434957"/>
    </source>
</evidence>
<evidence type="ECO:0000313" key="4">
    <source>
        <dbReference type="Proteomes" id="UP000429607"/>
    </source>
</evidence>
<dbReference type="PANTHER" id="PTHR11439:SF440">
    <property type="entry name" value="INTEGRASE CATALYTIC DOMAIN-CONTAINING PROTEIN"/>
    <property type="match status" value="1"/>
</dbReference>
<dbReference type="Proteomes" id="UP000434957">
    <property type="component" value="Unassembled WGS sequence"/>
</dbReference>
<accession>A0A6A3JHG7</accession>
<dbReference type="Proteomes" id="UP000435112">
    <property type="component" value="Unassembled WGS sequence"/>
</dbReference>
<dbReference type="OrthoDB" id="113257at2759"/>
<organism evidence="2 6">
    <name type="scientific">Phytophthora rubi</name>
    <dbReference type="NCBI Taxonomy" id="129364"/>
    <lineage>
        <taxon>Eukaryota</taxon>
        <taxon>Sar</taxon>
        <taxon>Stramenopiles</taxon>
        <taxon>Oomycota</taxon>
        <taxon>Peronosporomycetes</taxon>
        <taxon>Peronosporales</taxon>
        <taxon>Peronosporaceae</taxon>
        <taxon>Phytophthora</taxon>
    </lineage>
</organism>